<evidence type="ECO:0000256" key="5">
    <source>
        <dbReference type="HAMAP-Rule" id="MF_00094"/>
    </source>
</evidence>
<dbReference type="Pfam" id="PF11209">
    <property type="entry name" value="LmeA"/>
    <property type="match status" value="1"/>
</dbReference>
<comment type="similarity">
    <text evidence="2 5">Belongs to the prokaryotic/mitochondrial release factor family.</text>
</comment>
<feature type="modified residue" description="N5-methylglutamine" evidence="5">
    <location>
        <position position="210"/>
    </location>
</feature>
<dbReference type="Proteomes" id="UP000320048">
    <property type="component" value="Unassembled WGS sequence"/>
</dbReference>
<dbReference type="InterPro" id="IPR045853">
    <property type="entry name" value="Pep_chain_release_fac_I_sf"/>
</dbReference>
<organism evidence="8 9">
    <name type="scientific">Candidatus Segetimicrobium genomatis</name>
    <dbReference type="NCBI Taxonomy" id="2569760"/>
    <lineage>
        <taxon>Bacteria</taxon>
        <taxon>Bacillati</taxon>
        <taxon>Candidatus Sysuimicrobiota</taxon>
        <taxon>Candidatus Sysuimicrobiia</taxon>
        <taxon>Candidatus Sysuimicrobiales</taxon>
        <taxon>Candidatus Segetimicrobiaceae</taxon>
        <taxon>Candidatus Segetimicrobium</taxon>
    </lineage>
</organism>
<dbReference type="PROSITE" id="PS00745">
    <property type="entry name" value="RF_PROK_I"/>
    <property type="match status" value="1"/>
</dbReference>
<dbReference type="AlphaFoldDB" id="A0A537JCT0"/>
<dbReference type="InterPro" id="IPR021373">
    <property type="entry name" value="DUF2993"/>
</dbReference>
<evidence type="ECO:0000256" key="6">
    <source>
        <dbReference type="NCBIfam" id="TIGR00020"/>
    </source>
</evidence>
<evidence type="ECO:0000313" key="8">
    <source>
        <dbReference type="EMBL" id="TMI81290.1"/>
    </source>
</evidence>
<dbReference type="GO" id="GO:0005737">
    <property type="term" value="C:cytoplasm"/>
    <property type="evidence" value="ECO:0007669"/>
    <property type="project" value="UniProtKB-SubCell"/>
</dbReference>
<keyword evidence="5" id="KW-0963">Cytoplasm</keyword>
<comment type="PTM">
    <text evidence="5">Methylated by PrmC. Methylation increases the termination efficiency of RF2.</text>
</comment>
<proteinExistence type="inferred from homology"/>
<dbReference type="InterPro" id="IPR000352">
    <property type="entry name" value="Pep_chain_release_fac_I"/>
</dbReference>
<evidence type="ECO:0000256" key="4">
    <source>
        <dbReference type="ARBA" id="ARBA00022917"/>
    </source>
</evidence>
<evidence type="ECO:0000256" key="2">
    <source>
        <dbReference type="ARBA" id="ARBA00010835"/>
    </source>
</evidence>
<dbReference type="InterPro" id="IPR005139">
    <property type="entry name" value="PCRF"/>
</dbReference>
<comment type="caution">
    <text evidence="8">The sequence shown here is derived from an EMBL/GenBank/DDBJ whole genome shotgun (WGS) entry which is preliminary data.</text>
</comment>
<comment type="function">
    <text evidence="1 5">Peptide chain release factor 2 directs the termination of translation in response to the peptide chain termination codons UGA and UAA.</text>
</comment>
<dbReference type="PANTHER" id="PTHR43116">
    <property type="entry name" value="PEPTIDE CHAIN RELEASE FACTOR 2"/>
    <property type="match status" value="1"/>
</dbReference>
<feature type="domain" description="Prokaryotic-type class I peptide chain release factors" evidence="7">
    <location>
        <begin position="203"/>
        <end position="219"/>
    </location>
</feature>
<dbReference type="Pfam" id="PF00472">
    <property type="entry name" value="RF-1"/>
    <property type="match status" value="1"/>
</dbReference>
<evidence type="ECO:0000259" key="7">
    <source>
        <dbReference type="PROSITE" id="PS00745"/>
    </source>
</evidence>
<dbReference type="EMBL" id="VBAO01000177">
    <property type="protein sequence ID" value="TMI81290.1"/>
    <property type="molecule type" value="Genomic_DNA"/>
</dbReference>
<evidence type="ECO:0000313" key="9">
    <source>
        <dbReference type="Proteomes" id="UP000320048"/>
    </source>
</evidence>
<keyword evidence="3 5" id="KW-0488">Methylation</keyword>
<comment type="subcellular location">
    <subcellularLocation>
        <location evidence="5">Cytoplasm</location>
    </subcellularLocation>
</comment>
<evidence type="ECO:0000256" key="1">
    <source>
        <dbReference type="ARBA" id="ARBA00002613"/>
    </source>
</evidence>
<dbReference type="Gene3D" id="3.30.70.1660">
    <property type="match status" value="1"/>
</dbReference>
<dbReference type="GO" id="GO:0016149">
    <property type="term" value="F:translation release factor activity, codon specific"/>
    <property type="evidence" value="ECO:0007669"/>
    <property type="project" value="UniProtKB-UniRule"/>
</dbReference>
<dbReference type="HAMAP" id="MF_00094">
    <property type="entry name" value="Rel_fac_2"/>
    <property type="match status" value="1"/>
</dbReference>
<dbReference type="InterPro" id="IPR004374">
    <property type="entry name" value="PrfB"/>
</dbReference>
<sequence>MQQPAFWADPDAARRTSREVAALRGRVDELSHLEQEVADLLELVDLTARDDPGALGDIEREVRAVGSTIERLELATRFSGEHDARNAILSIHAGAGGTESQDWVEMLLRMYLRWAEAHGYRTEVVDISPGEEAGMKSVTVFVSGTNAYGYLHGERGVHRLVRLSPFDAAHRRHTSFALVDVIPEVEAAEVPVKDDELRIDTYRSGGAGGQNVNKVETAVRITHVPTGIVVQCQNERSQHANKLTAMKLLQARLYELQHEEQQQKLTALRGEHRDAAWGNQIRSYVLHPYTLVKDHRTGLETGNAQAVLNGDLDAFIEASLRVGKPPAEGSRGSGVVVPLWPKRWWWYSVGVLAAAVCINLATPVVAATLLGASLRTFLPAAGVDVTLEAWPVPALWWGRMDRMTVAARDVRVGDQRLEHFSATLGHVQVDPRALYVDRAFVVRAIGSGHAQATVSQDALARTLAREPGVRIHALVVQPGRVLVRGVIPALGADVAIEGAGRLVLGPGGTIDLILDRAAATGATHGAAFKGQVTTRIPGVMRIPALPFGLQLTDVRMDDGRLVLDAGMGSS</sequence>
<reference evidence="8 9" key="1">
    <citation type="journal article" date="2019" name="Nat. Microbiol.">
        <title>Mediterranean grassland soil C-N compound turnover is dependent on rainfall and depth, and is mediated by genomically divergent microorganisms.</title>
        <authorList>
            <person name="Diamond S."/>
            <person name="Andeer P.F."/>
            <person name="Li Z."/>
            <person name="Crits-Christoph A."/>
            <person name="Burstein D."/>
            <person name="Anantharaman K."/>
            <person name="Lane K.R."/>
            <person name="Thomas B.C."/>
            <person name="Pan C."/>
            <person name="Northen T.R."/>
            <person name="Banfield J.F."/>
        </authorList>
    </citation>
    <scope>NUCLEOTIDE SEQUENCE [LARGE SCALE GENOMIC DNA]</scope>
    <source>
        <strain evidence="8">NP_7</strain>
    </source>
</reference>
<dbReference type="Gene3D" id="1.20.58.410">
    <property type="entry name" value="Release factor"/>
    <property type="match status" value="1"/>
</dbReference>
<dbReference type="PANTHER" id="PTHR43116:SF3">
    <property type="entry name" value="CLASS I PEPTIDE CHAIN RELEASE FACTOR"/>
    <property type="match status" value="1"/>
</dbReference>
<keyword evidence="4 5" id="KW-0648">Protein biosynthesis</keyword>
<evidence type="ECO:0000256" key="3">
    <source>
        <dbReference type="ARBA" id="ARBA00022481"/>
    </source>
</evidence>
<dbReference type="SMART" id="SM00937">
    <property type="entry name" value="PCRF"/>
    <property type="match status" value="1"/>
</dbReference>
<dbReference type="NCBIfam" id="TIGR00020">
    <property type="entry name" value="prfB"/>
    <property type="match status" value="1"/>
</dbReference>
<name>A0A537JCT0_9BACT</name>
<gene>
    <name evidence="5" type="primary">prfB</name>
    <name evidence="8" type="ORF">E6H04_07140</name>
</gene>
<dbReference type="Gene3D" id="3.30.160.20">
    <property type="match status" value="1"/>
</dbReference>
<protein>
    <recommendedName>
        <fullName evidence="5 6">Peptide chain release factor 2</fullName>
        <shortName evidence="5">RF-2</shortName>
    </recommendedName>
</protein>
<dbReference type="SUPFAM" id="SSF75620">
    <property type="entry name" value="Release factor"/>
    <property type="match status" value="1"/>
</dbReference>
<dbReference type="FunFam" id="3.30.160.20:FF:000004">
    <property type="entry name" value="Peptide chain release factor 1"/>
    <property type="match status" value="1"/>
</dbReference>
<dbReference type="Pfam" id="PF03462">
    <property type="entry name" value="PCRF"/>
    <property type="match status" value="1"/>
</dbReference>
<accession>A0A537JCT0</accession>